<dbReference type="PROSITE" id="PS50089">
    <property type="entry name" value="ZF_RING_2"/>
    <property type="match status" value="1"/>
</dbReference>
<dbReference type="Gene3D" id="3.30.40.10">
    <property type="entry name" value="Zinc/RING finger domain, C3HC4 (zinc finger)"/>
    <property type="match status" value="2"/>
</dbReference>
<keyword evidence="14" id="KW-1185">Reference proteome</keyword>
<comment type="catalytic activity">
    <reaction evidence="1">
        <text>S-ubiquitinyl-[E2 ubiquitin-conjugating enzyme]-L-cysteine + [acceptor protein]-L-lysine = [E2 ubiquitin-conjugating enzyme]-L-cysteine + N(6)-ubiquitinyl-[acceptor protein]-L-lysine.</text>
        <dbReference type="EC" id="2.3.2.27"/>
    </reaction>
</comment>
<dbReference type="GO" id="GO:0031624">
    <property type="term" value="F:ubiquitin conjugating enzyme binding"/>
    <property type="evidence" value="ECO:0007669"/>
    <property type="project" value="TreeGrafter"/>
</dbReference>
<keyword evidence="7 10" id="KW-0863">Zinc-finger</keyword>
<organism evidence="13 14">
    <name type="scientific">Stentor coeruleus</name>
    <dbReference type="NCBI Taxonomy" id="5963"/>
    <lineage>
        <taxon>Eukaryota</taxon>
        <taxon>Sar</taxon>
        <taxon>Alveolata</taxon>
        <taxon>Ciliophora</taxon>
        <taxon>Postciliodesmatophora</taxon>
        <taxon>Heterotrichea</taxon>
        <taxon>Heterotrichida</taxon>
        <taxon>Stentoridae</taxon>
        <taxon>Stentor</taxon>
    </lineage>
</organism>
<dbReference type="PANTHER" id="PTHR45877">
    <property type="entry name" value="E3 UBIQUITIN-PROTEIN LIGASE SIAH2"/>
    <property type="match status" value="1"/>
</dbReference>
<dbReference type="InterPro" id="IPR013010">
    <property type="entry name" value="Znf_SIAH"/>
</dbReference>
<comment type="caution">
    <text evidence="13">The sequence shown here is derived from an EMBL/GenBank/DDBJ whole genome shotgun (WGS) entry which is preliminary data.</text>
</comment>
<dbReference type="SUPFAM" id="SSF57850">
    <property type="entry name" value="RING/U-box"/>
    <property type="match status" value="1"/>
</dbReference>
<evidence type="ECO:0000259" key="11">
    <source>
        <dbReference type="PROSITE" id="PS50089"/>
    </source>
</evidence>
<protein>
    <recommendedName>
        <fullName evidence="4">RING-type E3 ubiquitin transferase</fullName>
        <ecNumber evidence="4">2.3.2.27</ecNumber>
    </recommendedName>
</protein>
<dbReference type="Pfam" id="PF21362">
    <property type="entry name" value="Sina_RING"/>
    <property type="match status" value="1"/>
</dbReference>
<evidence type="ECO:0000256" key="2">
    <source>
        <dbReference type="ARBA" id="ARBA00004906"/>
    </source>
</evidence>
<gene>
    <name evidence="13" type="ORF">SteCoe_36531</name>
</gene>
<feature type="domain" description="SIAH-type" evidence="12">
    <location>
        <begin position="98"/>
        <end position="167"/>
    </location>
</feature>
<sequence>MSDFRDEDVIADFQDGNPALSITQKHPRLSENFYSYLICPVCYEYLSPPVVRCPRDHNICYDCISRIAHLSKGMKCPECRSPIDQHSHNKALEEQLNELLITCKWKKLGCKEEISLSNIRAHTRTCIFRPGGTISCLFNHPDEPESTHCAWTGRTLNFINHLEEVHLANLVEEGQRLRFIWNIPTHYRCRVKPIRLSLPFIGEKYVDFVLQHIYNPETKILRFIVLSLNQDVALNYSIKIVDHLGSQSAIRFRGRTHFIDKIDLRKPDKQDIRNIFQVSYTYIESIKYQKPDEIDYFQFVVKFLINDHN</sequence>
<reference evidence="13 14" key="1">
    <citation type="submission" date="2016-11" db="EMBL/GenBank/DDBJ databases">
        <title>The macronuclear genome of Stentor coeruleus: a giant cell with tiny introns.</title>
        <authorList>
            <person name="Slabodnick M."/>
            <person name="Ruby J.G."/>
            <person name="Reiff S.B."/>
            <person name="Swart E.C."/>
            <person name="Gosai S."/>
            <person name="Prabakaran S."/>
            <person name="Witkowska E."/>
            <person name="Larue G.E."/>
            <person name="Fisher S."/>
            <person name="Freeman R.M."/>
            <person name="Gunawardena J."/>
            <person name="Chu W."/>
            <person name="Stover N.A."/>
            <person name="Gregory B.D."/>
            <person name="Nowacki M."/>
            <person name="Derisi J."/>
            <person name="Roy S.W."/>
            <person name="Marshall W.F."/>
            <person name="Sood P."/>
        </authorList>
    </citation>
    <scope>NUCLEOTIDE SEQUENCE [LARGE SCALE GENOMIC DNA]</scope>
    <source>
        <strain evidence="13">WM001</strain>
    </source>
</reference>
<dbReference type="InterPro" id="IPR001841">
    <property type="entry name" value="Znf_RING"/>
</dbReference>
<comment type="similarity">
    <text evidence="3">Belongs to the SINA (Seven in absentia) family.</text>
</comment>
<dbReference type="UniPathway" id="UPA00143"/>
<name>A0A1R2AQ09_9CILI</name>
<keyword evidence="6" id="KW-0479">Metal-binding</keyword>
<dbReference type="InterPro" id="IPR004162">
    <property type="entry name" value="SINA-like_animal"/>
</dbReference>
<accession>A0A1R2AQ09</accession>
<dbReference type="GO" id="GO:0043161">
    <property type="term" value="P:proteasome-mediated ubiquitin-dependent protein catabolic process"/>
    <property type="evidence" value="ECO:0007669"/>
    <property type="project" value="TreeGrafter"/>
</dbReference>
<evidence type="ECO:0000313" key="14">
    <source>
        <dbReference type="Proteomes" id="UP000187209"/>
    </source>
</evidence>
<comment type="pathway">
    <text evidence="2">Protein modification; protein ubiquitination.</text>
</comment>
<evidence type="ECO:0000256" key="5">
    <source>
        <dbReference type="ARBA" id="ARBA00022679"/>
    </source>
</evidence>
<dbReference type="GO" id="GO:0016567">
    <property type="term" value="P:protein ubiquitination"/>
    <property type="evidence" value="ECO:0007669"/>
    <property type="project" value="UniProtKB-UniPathway"/>
</dbReference>
<dbReference type="SUPFAM" id="SSF49599">
    <property type="entry name" value="TRAF domain-like"/>
    <property type="match status" value="1"/>
</dbReference>
<dbReference type="GO" id="GO:0008270">
    <property type="term" value="F:zinc ion binding"/>
    <property type="evidence" value="ECO:0007669"/>
    <property type="project" value="UniProtKB-KW"/>
</dbReference>
<dbReference type="EC" id="2.3.2.27" evidence="4"/>
<dbReference type="GO" id="GO:0061630">
    <property type="term" value="F:ubiquitin protein ligase activity"/>
    <property type="evidence" value="ECO:0007669"/>
    <property type="project" value="UniProtKB-EC"/>
</dbReference>
<dbReference type="EMBL" id="MPUH01001683">
    <property type="protein sequence ID" value="OMJ66576.1"/>
    <property type="molecule type" value="Genomic_DNA"/>
</dbReference>
<keyword evidence="5" id="KW-0808">Transferase</keyword>
<evidence type="ECO:0000256" key="8">
    <source>
        <dbReference type="ARBA" id="ARBA00022786"/>
    </source>
</evidence>
<dbReference type="AlphaFoldDB" id="A0A1R2AQ09"/>
<evidence type="ECO:0000256" key="6">
    <source>
        <dbReference type="ARBA" id="ARBA00022723"/>
    </source>
</evidence>
<dbReference type="Proteomes" id="UP000187209">
    <property type="component" value="Unassembled WGS sequence"/>
</dbReference>
<keyword evidence="8" id="KW-0833">Ubl conjugation pathway</keyword>
<feature type="domain" description="RING-type" evidence="11">
    <location>
        <begin position="39"/>
        <end position="80"/>
    </location>
</feature>
<dbReference type="InterPro" id="IPR049548">
    <property type="entry name" value="Sina-like_RING"/>
</dbReference>
<evidence type="ECO:0000256" key="4">
    <source>
        <dbReference type="ARBA" id="ARBA00012483"/>
    </source>
</evidence>
<evidence type="ECO:0000256" key="7">
    <source>
        <dbReference type="ARBA" id="ARBA00022771"/>
    </source>
</evidence>
<keyword evidence="9" id="KW-0862">Zinc</keyword>
<evidence type="ECO:0000256" key="10">
    <source>
        <dbReference type="PROSITE-ProRule" id="PRU00455"/>
    </source>
</evidence>
<dbReference type="PROSITE" id="PS51081">
    <property type="entry name" value="ZF_SIAH"/>
    <property type="match status" value="1"/>
</dbReference>
<evidence type="ECO:0000256" key="9">
    <source>
        <dbReference type="ARBA" id="ARBA00022833"/>
    </source>
</evidence>
<evidence type="ECO:0000313" key="13">
    <source>
        <dbReference type="EMBL" id="OMJ66576.1"/>
    </source>
</evidence>
<evidence type="ECO:0000259" key="12">
    <source>
        <dbReference type="PROSITE" id="PS51081"/>
    </source>
</evidence>
<proteinExistence type="inferred from homology"/>
<dbReference type="OrthoDB" id="941555at2759"/>
<evidence type="ECO:0000256" key="1">
    <source>
        <dbReference type="ARBA" id="ARBA00000900"/>
    </source>
</evidence>
<dbReference type="PANTHER" id="PTHR45877:SF2">
    <property type="entry name" value="E3 UBIQUITIN-PROTEIN LIGASE SINA-RELATED"/>
    <property type="match status" value="1"/>
</dbReference>
<evidence type="ECO:0000256" key="3">
    <source>
        <dbReference type="ARBA" id="ARBA00009119"/>
    </source>
</evidence>
<dbReference type="GO" id="GO:0005737">
    <property type="term" value="C:cytoplasm"/>
    <property type="evidence" value="ECO:0007669"/>
    <property type="project" value="TreeGrafter"/>
</dbReference>
<dbReference type="InterPro" id="IPR013083">
    <property type="entry name" value="Znf_RING/FYVE/PHD"/>
</dbReference>